<evidence type="ECO:0000313" key="2">
    <source>
        <dbReference type="Proteomes" id="UP000271889"/>
    </source>
</evidence>
<accession>A0A3P6RV09</accession>
<evidence type="ECO:0000313" key="1">
    <source>
        <dbReference type="EMBL" id="VDK60063.1"/>
    </source>
</evidence>
<organism evidence="1 2">
    <name type="scientific">Cylicostephanus goldi</name>
    <name type="common">Nematode worm</name>
    <dbReference type="NCBI Taxonomy" id="71465"/>
    <lineage>
        <taxon>Eukaryota</taxon>
        <taxon>Metazoa</taxon>
        <taxon>Ecdysozoa</taxon>
        <taxon>Nematoda</taxon>
        <taxon>Chromadorea</taxon>
        <taxon>Rhabditida</taxon>
        <taxon>Rhabditina</taxon>
        <taxon>Rhabditomorpha</taxon>
        <taxon>Strongyloidea</taxon>
        <taxon>Strongylidae</taxon>
        <taxon>Cylicostephanus</taxon>
    </lineage>
</organism>
<name>A0A3P6RV09_CYLGO</name>
<protein>
    <submittedName>
        <fullName evidence="1">Uncharacterized protein</fullName>
    </submittedName>
</protein>
<gene>
    <name evidence="1" type="ORF">CGOC_LOCUS4884</name>
</gene>
<dbReference type="EMBL" id="UYRV01014086">
    <property type="protein sequence ID" value="VDK60063.1"/>
    <property type="molecule type" value="Genomic_DNA"/>
</dbReference>
<proteinExistence type="predicted"/>
<sequence length="53" mass="6074">MPMFHKTGLVPIRLSRDGGQSFPFFGKFYVVVPDRAPALVSLKDDVDDIHNRW</sequence>
<dbReference type="Proteomes" id="UP000271889">
    <property type="component" value="Unassembled WGS sequence"/>
</dbReference>
<dbReference type="OrthoDB" id="10353276at2759"/>
<keyword evidence="2" id="KW-1185">Reference proteome</keyword>
<dbReference type="AlphaFoldDB" id="A0A3P6RV09"/>
<reference evidence="1 2" key="1">
    <citation type="submission" date="2018-11" db="EMBL/GenBank/DDBJ databases">
        <authorList>
            <consortium name="Pathogen Informatics"/>
        </authorList>
    </citation>
    <scope>NUCLEOTIDE SEQUENCE [LARGE SCALE GENOMIC DNA]</scope>
</reference>